<evidence type="ECO:0000256" key="1">
    <source>
        <dbReference type="SAM" id="MobiDB-lite"/>
    </source>
</evidence>
<feature type="compositionally biased region" description="Basic and acidic residues" evidence="1">
    <location>
        <begin position="1"/>
        <end position="14"/>
    </location>
</feature>
<evidence type="ECO:0000313" key="3">
    <source>
        <dbReference type="Proteomes" id="UP000243975"/>
    </source>
</evidence>
<dbReference type="AlphaFoldDB" id="A0A103Y4W5"/>
<evidence type="ECO:0000313" key="2">
    <source>
        <dbReference type="EMBL" id="KVI02544.1"/>
    </source>
</evidence>
<organism evidence="2 3">
    <name type="scientific">Cynara cardunculus var. scolymus</name>
    <name type="common">Globe artichoke</name>
    <name type="synonym">Cynara scolymus</name>
    <dbReference type="NCBI Taxonomy" id="59895"/>
    <lineage>
        <taxon>Eukaryota</taxon>
        <taxon>Viridiplantae</taxon>
        <taxon>Streptophyta</taxon>
        <taxon>Embryophyta</taxon>
        <taxon>Tracheophyta</taxon>
        <taxon>Spermatophyta</taxon>
        <taxon>Magnoliopsida</taxon>
        <taxon>eudicotyledons</taxon>
        <taxon>Gunneridae</taxon>
        <taxon>Pentapetalae</taxon>
        <taxon>asterids</taxon>
        <taxon>campanulids</taxon>
        <taxon>Asterales</taxon>
        <taxon>Asteraceae</taxon>
        <taxon>Carduoideae</taxon>
        <taxon>Cardueae</taxon>
        <taxon>Carduinae</taxon>
        <taxon>Cynara</taxon>
    </lineage>
</organism>
<dbReference type="Proteomes" id="UP000243975">
    <property type="component" value="Unassembled WGS sequence"/>
</dbReference>
<dbReference type="EMBL" id="LEKV01002652">
    <property type="protein sequence ID" value="KVI02544.1"/>
    <property type="molecule type" value="Genomic_DNA"/>
</dbReference>
<gene>
    <name evidence="2" type="ORF">Ccrd_019212</name>
</gene>
<sequence length="111" mass="13201">MRHGDRFHTEEHHNLVKSRKVRDEVRENGGDPRNELGMNEPDPANPHDAKSRSQAEEPIDRDLVLNVKLILLYRPVVPHKHDNEKDARKGDRDPRTFTELYQRCREVKHFY</sequence>
<proteinExistence type="predicted"/>
<reference evidence="2 3" key="1">
    <citation type="journal article" date="2016" name="Sci. Rep.">
        <title>The genome sequence of the outbreeding globe artichoke constructed de novo incorporating a phase-aware low-pass sequencing strategy of F1 progeny.</title>
        <authorList>
            <person name="Scaglione D."/>
            <person name="Reyes-Chin-Wo S."/>
            <person name="Acquadro A."/>
            <person name="Froenicke L."/>
            <person name="Portis E."/>
            <person name="Beitel C."/>
            <person name="Tirone M."/>
            <person name="Mauro R."/>
            <person name="Lo Monaco A."/>
            <person name="Mauromicale G."/>
            <person name="Faccioli P."/>
            <person name="Cattivelli L."/>
            <person name="Rieseberg L."/>
            <person name="Michelmore R."/>
            <person name="Lanteri S."/>
        </authorList>
    </citation>
    <scope>NUCLEOTIDE SEQUENCE [LARGE SCALE GENOMIC DNA]</scope>
    <source>
        <strain evidence="2">2C</strain>
    </source>
</reference>
<comment type="caution">
    <text evidence="2">The sequence shown here is derived from an EMBL/GenBank/DDBJ whole genome shotgun (WGS) entry which is preliminary data.</text>
</comment>
<dbReference type="Gramene" id="KVI02544">
    <property type="protein sequence ID" value="KVI02544"/>
    <property type="gene ID" value="Ccrd_019212"/>
</dbReference>
<accession>A0A103Y4W5</accession>
<protein>
    <submittedName>
        <fullName evidence="2">Uncharacterized protein</fullName>
    </submittedName>
</protein>
<feature type="compositionally biased region" description="Basic and acidic residues" evidence="1">
    <location>
        <begin position="21"/>
        <end position="34"/>
    </location>
</feature>
<name>A0A103Y4W5_CYNCS</name>
<feature type="compositionally biased region" description="Basic and acidic residues" evidence="1">
    <location>
        <begin position="45"/>
        <end position="59"/>
    </location>
</feature>
<feature type="region of interest" description="Disordered" evidence="1">
    <location>
        <begin position="1"/>
        <end position="59"/>
    </location>
</feature>
<dbReference type="OMA" id="PELDECG"/>
<keyword evidence="3" id="KW-1185">Reference proteome</keyword>